<evidence type="ECO:0000313" key="1">
    <source>
        <dbReference type="EMBL" id="KAK3721059.1"/>
    </source>
</evidence>
<proteinExistence type="predicted"/>
<accession>A0ACC3NQK2</accession>
<sequence length="251" mass="28664">MILPRLRIAILECDEPVGKTKEKYGTYGGLFTELLQNGATKLAESNNGKKPELVITGWDVVNKDQYPKLEDIDAVLLTGSKFNSFDNDPWILKLVQYTRKLLKQNRVRLIGVCFGHQIIGRALDVKVDRGDRGWEVSVTKVHLTAKGKELFGLEELNIHQMHRDLVYEWPQHVEHLGHTDSCDVQGMYVKDHVFTVQGHPEFNGDVVSELLQRRHDQGIFNDEMYNDGMSRIRKPHDGTVVGAAFLRFLLD</sequence>
<gene>
    <name evidence="1" type="ORF">LTR37_003349</name>
</gene>
<reference evidence="1" key="1">
    <citation type="submission" date="2023-07" db="EMBL/GenBank/DDBJ databases">
        <title>Black Yeasts Isolated from many extreme environments.</title>
        <authorList>
            <person name="Coleine C."/>
            <person name="Stajich J.E."/>
            <person name="Selbmann L."/>
        </authorList>
    </citation>
    <scope>NUCLEOTIDE SEQUENCE</scope>
    <source>
        <strain evidence="1">CCFEE 5714</strain>
    </source>
</reference>
<protein>
    <submittedName>
        <fullName evidence="1">Uncharacterized protein</fullName>
    </submittedName>
</protein>
<organism evidence="1 2">
    <name type="scientific">Vermiconidia calcicola</name>
    <dbReference type="NCBI Taxonomy" id="1690605"/>
    <lineage>
        <taxon>Eukaryota</taxon>
        <taxon>Fungi</taxon>
        <taxon>Dikarya</taxon>
        <taxon>Ascomycota</taxon>
        <taxon>Pezizomycotina</taxon>
        <taxon>Dothideomycetes</taxon>
        <taxon>Dothideomycetidae</taxon>
        <taxon>Mycosphaerellales</taxon>
        <taxon>Extremaceae</taxon>
        <taxon>Vermiconidia</taxon>
    </lineage>
</organism>
<keyword evidence="2" id="KW-1185">Reference proteome</keyword>
<comment type="caution">
    <text evidence="1">The sequence shown here is derived from an EMBL/GenBank/DDBJ whole genome shotgun (WGS) entry which is preliminary data.</text>
</comment>
<evidence type="ECO:0000313" key="2">
    <source>
        <dbReference type="Proteomes" id="UP001281147"/>
    </source>
</evidence>
<dbReference type="Proteomes" id="UP001281147">
    <property type="component" value="Unassembled WGS sequence"/>
</dbReference>
<dbReference type="EMBL" id="JAUTXU010000019">
    <property type="protein sequence ID" value="KAK3721059.1"/>
    <property type="molecule type" value="Genomic_DNA"/>
</dbReference>
<name>A0ACC3NQK2_9PEZI</name>